<dbReference type="Pfam" id="PF12680">
    <property type="entry name" value="SnoaL_2"/>
    <property type="match status" value="1"/>
</dbReference>
<accession>A0A1X2EGY6</accession>
<keyword evidence="3" id="KW-1185">Reference proteome</keyword>
<reference evidence="2 3" key="1">
    <citation type="submission" date="2016-01" db="EMBL/GenBank/DDBJ databases">
        <title>The new phylogeny of the genus Mycobacterium.</title>
        <authorList>
            <person name="Tarcisio F."/>
            <person name="Conor M."/>
            <person name="Antonella G."/>
            <person name="Elisabetta G."/>
            <person name="Giulia F.S."/>
            <person name="Sara T."/>
            <person name="Anna F."/>
            <person name="Clotilde B."/>
            <person name="Roberto B."/>
            <person name="Veronica D.S."/>
            <person name="Fabio R."/>
            <person name="Monica P."/>
            <person name="Olivier J."/>
            <person name="Enrico T."/>
            <person name="Nicola S."/>
        </authorList>
    </citation>
    <scope>NUCLEOTIDE SEQUENCE [LARGE SCALE GENOMIC DNA]</scope>
    <source>
        <strain evidence="2 3">DSM 44153</strain>
    </source>
</reference>
<comment type="caution">
    <text evidence="2">The sequence shown here is derived from an EMBL/GenBank/DDBJ whole genome shotgun (WGS) entry which is preliminary data.</text>
</comment>
<protein>
    <recommendedName>
        <fullName evidence="1">SnoaL-like domain-containing protein</fullName>
    </recommendedName>
</protein>
<evidence type="ECO:0000313" key="3">
    <source>
        <dbReference type="Proteomes" id="UP000193090"/>
    </source>
</evidence>
<feature type="domain" description="SnoaL-like" evidence="1">
    <location>
        <begin position="21"/>
        <end position="112"/>
    </location>
</feature>
<dbReference type="InterPro" id="IPR037401">
    <property type="entry name" value="SnoaL-like"/>
</dbReference>
<dbReference type="SUPFAM" id="SSF54427">
    <property type="entry name" value="NTF2-like"/>
    <property type="match status" value="1"/>
</dbReference>
<dbReference type="Proteomes" id="UP000193090">
    <property type="component" value="Unassembled WGS sequence"/>
</dbReference>
<evidence type="ECO:0000313" key="2">
    <source>
        <dbReference type="EMBL" id="ORX01652.1"/>
    </source>
</evidence>
<evidence type="ECO:0000259" key="1">
    <source>
        <dbReference type="Pfam" id="PF12680"/>
    </source>
</evidence>
<organism evidence="2 3">
    <name type="scientific">Mycolicibacillus trivialis</name>
    <dbReference type="NCBI Taxonomy" id="1798"/>
    <lineage>
        <taxon>Bacteria</taxon>
        <taxon>Bacillati</taxon>
        <taxon>Actinomycetota</taxon>
        <taxon>Actinomycetes</taxon>
        <taxon>Mycobacteriales</taxon>
        <taxon>Mycobacteriaceae</taxon>
        <taxon>Mycolicibacillus</taxon>
    </lineage>
</organism>
<dbReference type="InterPro" id="IPR032710">
    <property type="entry name" value="NTF2-like_dom_sf"/>
</dbReference>
<dbReference type="EMBL" id="LQPZ01000035">
    <property type="protein sequence ID" value="ORX01652.1"/>
    <property type="molecule type" value="Genomic_DNA"/>
</dbReference>
<dbReference type="Gene3D" id="3.10.450.50">
    <property type="match status" value="1"/>
</dbReference>
<dbReference type="RefSeq" id="WP_085110667.1">
    <property type="nucleotide sequence ID" value="NZ_JACKSN010000101.1"/>
</dbReference>
<dbReference type="OrthoDB" id="6657864at2"/>
<dbReference type="AlphaFoldDB" id="A0A1X2EGY6"/>
<dbReference type="STRING" id="1798.AWC30_13225"/>
<name>A0A1X2EGY6_9MYCO</name>
<sequence length="130" mass="14346">MTTPFDDPQAGLAWLFLQCLCEGGDLDEGFDLLAADFRYWSIALDRHIDKAALRRLVERRQQTVEVIDLLGCVNEGENVVIEARAAGTAADGDRYDTPMAFVVETRDGMIVELREYSDPRLTGHAGDVGG</sequence>
<gene>
    <name evidence="2" type="ORF">AWC30_13225</name>
</gene>
<proteinExistence type="predicted"/>